<comment type="caution">
    <text evidence="5">The sequence shown here is derived from an EMBL/GenBank/DDBJ whole genome shotgun (WGS) entry which is preliminary data.</text>
</comment>
<comment type="catalytic activity">
    <reaction evidence="1">
        <text>RNA(n) + a ribonucleoside 5'-triphosphate = RNA(n+1) + diphosphate</text>
        <dbReference type="Rhea" id="RHEA:21248"/>
        <dbReference type="Rhea" id="RHEA-COMP:14527"/>
        <dbReference type="Rhea" id="RHEA-COMP:17342"/>
        <dbReference type="ChEBI" id="CHEBI:33019"/>
        <dbReference type="ChEBI" id="CHEBI:61557"/>
        <dbReference type="ChEBI" id="CHEBI:140395"/>
        <dbReference type="EC" id="2.7.7.48"/>
    </reaction>
</comment>
<reference evidence="5 6" key="1">
    <citation type="submission" date="2017-10" db="EMBL/GenBank/DDBJ databases">
        <title>Comparative genomics in systemic dimorphic fungi from Ajellomycetaceae.</title>
        <authorList>
            <person name="Munoz J.F."/>
            <person name="Mcewen J.G."/>
            <person name="Clay O.K."/>
            <person name="Cuomo C.A."/>
        </authorList>
    </citation>
    <scope>NUCLEOTIDE SEQUENCE [LARGE SCALE GENOMIC DNA]</scope>
    <source>
        <strain evidence="5 6">UAMH5409</strain>
    </source>
</reference>
<organism evidence="5 6">
    <name type="scientific">Helicocarpus griseus UAMH5409</name>
    <dbReference type="NCBI Taxonomy" id="1447875"/>
    <lineage>
        <taxon>Eukaryota</taxon>
        <taxon>Fungi</taxon>
        <taxon>Dikarya</taxon>
        <taxon>Ascomycota</taxon>
        <taxon>Pezizomycotina</taxon>
        <taxon>Eurotiomycetes</taxon>
        <taxon>Eurotiomycetidae</taxon>
        <taxon>Onygenales</taxon>
        <taxon>Ajellomycetaceae</taxon>
        <taxon>Helicocarpus</taxon>
    </lineage>
</organism>
<keyword evidence="1" id="KW-0808">Transferase</keyword>
<evidence type="ECO:0000313" key="5">
    <source>
        <dbReference type="EMBL" id="PGH04763.1"/>
    </source>
</evidence>
<dbReference type="Pfam" id="PF25358">
    <property type="entry name" value="PH_fung_RdRP"/>
    <property type="match status" value="1"/>
</dbReference>
<keyword evidence="6" id="KW-1185">Reference proteome</keyword>
<evidence type="ECO:0000256" key="2">
    <source>
        <dbReference type="SAM" id="MobiDB-lite"/>
    </source>
</evidence>
<gene>
    <name evidence="5" type="ORF">AJ79_06984</name>
</gene>
<feature type="domain" description="RDRP core" evidence="3">
    <location>
        <begin position="424"/>
        <end position="1021"/>
    </location>
</feature>
<comment type="similarity">
    <text evidence="1">Belongs to the RdRP family.</text>
</comment>
<evidence type="ECO:0000259" key="4">
    <source>
        <dbReference type="Pfam" id="PF25358"/>
    </source>
</evidence>
<protein>
    <recommendedName>
        <fullName evidence="1">RNA-dependent RNA polymerase</fullName>
        <ecNumber evidence="1">2.7.7.48</ecNumber>
    </recommendedName>
</protein>
<feature type="compositionally biased region" description="Basic and acidic residues" evidence="2">
    <location>
        <begin position="1192"/>
        <end position="1206"/>
    </location>
</feature>
<dbReference type="AlphaFoldDB" id="A0A2B7X7K8"/>
<feature type="region of interest" description="Disordered" evidence="2">
    <location>
        <begin position="1167"/>
        <end position="1206"/>
    </location>
</feature>
<dbReference type="PANTHER" id="PTHR23079">
    <property type="entry name" value="RNA-DEPENDENT RNA POLYMERASE"/>
    <property type="match status" value="1"/>
</dbReference>
<dbReference type="InterPro" id="IPR057503">
    <property type="entry name" value="PH_RdRP"/>
</dbReference>
<dbReference type="GO" id="GO:0030422">
    <property type="term" value="P:siRNA processing"/>
    <property type="evidence" value="ECO:0007669"/>
    <property type="project" value="TreeGrafter"/>
</dbReference>
<name>A0A2B7X7K8_9EURO</name>
<dbReference type="GO" id="GO:0003723">
    <property type="term" value="F:RNA binding"/>
    <property type="evidence" value="ECO:0007669"/>
    <property type="project" value="UniProtKB-KW"/>
</dbReference>
<dbReference type="STRING" id="1447875.A0A2B7X7K8"/>
<evidence type="ECO:0000259" key="3">
    <source>
        <dbReference type="Pfam" id="PF05183"/>
    </source>
</evidence>
<evidence type="ECO:0000256" key="1">
    <source>
        <dbReference type="RuleBase" id="RU363098"/>
    </source>
</evidence>
<dbReference type="InterPro" id="IPR007855">
    <property type="entry name" value="RDRP"/>
</dbReference>
<dbReference type="OrthoDB" id="6513042at2759"/>
<dbReference type="Pfam" id="PF05183">
    <property type="entry name" value="RdRP"/>
    <property type="match status" value="1"/>
</dbReference>
<keyword evidence="1" id="KW-0694">RNA-binding</keyword>
<dbReference type="EMBL" id="PDNB01000132">
    <property type="protein sequence ID" value="PGH04763.1"/>
    <property type="molecule type" value="Genomic_DNA"/>
</dbReference>
<feature type="domain" description="RdRP-like PH" evidence="4">
    <location>
        <begin position="130"/>
        <end position="300"/>
    </location>
</feature>
<sequence>MEIFCRNVPDQVQDNHLRKEFRPVLAHFGIHTFHCRKLPRRNAVLTIGDATKAMKVLAMHGQSGGPGNKKRAVKLLKMFGQPIYLEKSRNQPDEYLLRTLHREEEVRVSRGTVSGGIHDSRHMGSVKRIKTFYITTMSCGLWDYHNENPVFIDCFRSGRVGKIAFGKTAIRITLENMPGEDIYYLEFAYYNVLGSIYTGTDKTPSITITADTAPRLYKTNSADVLRLELASLGIQQRGQRGPPPKTRVNHFGGEHAALAGTCFIYRFLLRDSGDLYAIRDLSNERHIPEISRWFDHRAQYDVSYSVLKARFIQFLFQEGLPYRVMFQLQKLVWNGDISPAKAVPFGYHVQRVLVDEDPDIVVQALTRMSREIQWPSPDVKPSEVDVDALIELFSTALENAIHEDEMSTHRKIHPNNISIHRAQVTPCGIYLYGPQMETKNRVLRKFADYVDYFLRVEFMDESGDPVRYDPRASVEQIFQSRFKNVLKNGIVVANRTFEFLGFSHSSLRSQTCWFVAPFEASSGILYNATTIIQSLGRFEHIYSPAKQAARIGQTFSDTLTSIPVPPEIIEKGSDVERNGRVFSDGVGTISASVMYKIWREYSLRTKVKPTVFQIRFAGAKGMISLDSRKKSDSLMLRPSMVKFNGMSDSYNIEICGSGIRSLPFFLNAQLIKILEDLGVNETAFLKLQADEIEKLRATATSTIQASKFLEDTHIAKSIGLPWLISILKGFGLHHSNDEFLRQVVELAVLIKLRDLKYRARIRIPKAKTLFGIMDETGTLKEGEIFCSSLNEDGFREILTNPRVIVTRSPAMHPGDVQLAKAVDVPHDSPLRKLHNCIAFSQHGKRDMPSMLSGGDLDGDLYNVIYDETLLPKYTVAPAEYLRVEEKKLGRPVTRDDIIDFFVTFMQQDQLGRIATIHQTIADQDPLGTFSPDCLRLAELHSTAVDFSKTGVPVDLASIPKFPRYKPDFMAPGPRVLIAESLSFLKEDDAMTVQDDDEDEDERPPARFYKSYKVLGKLYRSIDEVEFLHHRQNVMDRPSVTSGSVLGGVWEYVRQETEGFIWDHHIKFALGIREIYEDNVWDIMHRYSSTPWKSFITEYEVFVGTILGLGQKLNQRQKDASKDMREEYEGLVEFVTSRIQDRESGGTESLERSIACLYIAVEEERKANQHGNVRQSSRSTVRRRDNSIASYYRQEKQDQQGRHGRDGRKGRLLSFPWIAAIVCLREVDKFQQSMPF</sequence>
<keyword evidence="1" id="KW-0548">Nucleotidyltransferase</keyword>
<proteinExistence type="inferred from homology"/>
<dbReference type="GO" id="GO:0003968">
    <property type="term" value="F:RNA-directed RNA polymerase activity"/>
    <property type="evidence" value="ECO:0007669"/>
    <property type="project" value="UniProtKB-KW"/>
</dbReference>
<keyword evidence="1" id="KW-0696">RNA-directed RNA polymerase</keyword>
<dbReference type="EC" id="2.7.7.48" evidence="1"/>
<dbReference type="Proteomes" id="UP000223968">
    <property type="component" value="Unassembled WGS sequence"/>
</dbReference>
<dbReference type="InterPro" id="IPR057596">
    <property type="entry name" value="RDRP_core"/>
</dbReference>
<dbReference type="PANTHER" id="PTHR23079:SF17">
    <property type="entry name" value="RNA-DEPENDENT RNA POLYMERASE"/>
    <property type="match status" value="1"/>
</dbReference>
<dbReference type="GO" id="GO:0031380">
    <property type="term" value="C:nuclear RNA-directed RNA polymerase complex"/>
    <property type="evidence" value="ECO:0007669"/>
    <property type="project" value="TreeGrafter"/>
</dbReference>
<accession>A0A2B7X7K8</accession>
<evidence type="ECO:0000313" key="6">
    <source>
        <dbReference type="Proteomes" id="UP000223968"/>
    </source>
</evidence>